<comment type="caution">
    <text evidence="2">The sequence shown here is derived from an EMBL/GenBank/DDBJ whole genome shotgun (WGS) entry which is preliminary data.</text>
</comment>
<organism evidence="2 3">
    <name type="scientific">Neolewinella maritima</name>
    <dbReference type="NCBI Taxonomy" id="1383882"/>
    <lineage>
        <taxon>Bacteria</taxon>
        <taxon>Pseudomonadati</taxon>
        <taxon>Bacteroidota</taxon>
        <taxon>Saprospiria</taxon>
        <taxon>Saprospirales</taxon>
        <taxon>Lewinellaceae</taxon>
        <taxon>Neolewinella</taxon>
    </lineage>
</organism>
<accession>A0ABM9B5C1</accession>
<dbReference type="EMBL" id="CAKLPZ010000005">
    <property type="protein sequence ID" value="CAH1002508.1"/>
    <property type="molecule type" value="Genomic_DNA"/>
</dbReference>
<proteinExistence type="predicted"/>
<reference evidence="2" key="1">
    <citation type="submission" date="2021-12" db="EMBL/GenBank/DDBJ databases">
        <authorList>
            <person name="Rodrigo-Torres L."/>
            <person name="Arahal R. D."/>
            <person name="Lucena T."/>
        </authorList>
    </citation>
    <scope>NUCLEOTIDE SEQUENCE</scope>
    <source>
        <strain evidence="2">CECT 8419</strain>
    </source>
</reference>
<keyword evidence="1" id="KW-0732">Signal</keyword>
<gene>
    <name evidence="2" type="ORF">LEM8419_03387</name>
</gene>
<evidence type="ECO:0000256" key="1">
    <source>
        <dbReference type="SAM" id="SignalP"/>
    </source>
</evidence>
<dbReference type="PROSITE" id="PS51257">
    <property type="entry name" value="PROKAR_LIPOPROTEIN"/>
    <property type="match status" value="1"/>
</dbReference>
<evidence type="ECO:0000313" key="3">
    <source>
        <dbReference type="Proteomes" id="UP000837803"/>
    </source>
</evidence>
<protein>
    <recommendedName>
        <fullName evidence="4">Lipoprotein</fullName>
    </recommendedName>
</protein>
<sequence>MTDPRLFSLLLLVFTLTFATGCGGDDEDDGDGNPCQVELVSVTEFGDDDFTVTLRNSSAQTVSYSIAVRYLDADVQQSFNGIGGVQNVDPGTTVEIETVSGGGFTEDDYDCAQIILTIIPQSGTVLCNEGQIGADCY</sequence>
<feature type="chain" id="PRO_5045391338" description="Lipoprotein" evidence="1">
    <location>
        <begin position="20"/>
        <end position="137"/>
    </location>
</feature>
<evidence type="ECO:0000313" key="2">
    <source>
        <dbReference type="EMBL" id="CAH1002508.1"/>
    </source>
</evidence>
<dbReference type="RefSeq" id="WP_238752342.1">
    <property type="nucleotide sequence ID" value="NZ_CAKLPZ010000005.1"/>
</dbReference>
<name>A0ABM9B5C1_9BACT</name>
<feature type="signal peptide" evidence="1">
    <location>
        <begin position="1"/>
        <end position="19"/>
    </location>
</feature>
<keyword evidence="3" id="KW-1185">Reference proteome</keyword>
<dbReference type="Proteomes" id="UP000837803">
    <property type="component" value="Unassembled WGS sequence"/>
</dbReference>
<evidence type="ECO:0008006" key="4">
    <source>
        <dbReference type="Google" id="ProtNLM"/>
    </source>
</evidence>